<dbReference type="PANTHER" id="PTHR31013:SF12">
    <property type="entry name" value="PATHOGENESIS-RELATED PROTEIN 5-LIKE"/>
    <property type="match status" value="1"/>
</dbReference>
<sequence length="251" mass="26096">MKTSALVALAISTCATARTITVYNGCPFTIWPATFTGVGSGPNYATGWAANAYTSVSFSVPDNWQAGRIWARRDCNFNDGNPATQCLDGGCNGGLECDPTTGTGIPPATLAEFTLQGSGFVDYFDISMVDGYNLPMRIDNTKGCGVPDCAVDLGPNCPAALKGPYDSTGFPVGCKSACVANLDGNPSNSPNCCSGSFDTPATCPSSGVAYYSYFKDACPTAYAYPYDDATSTFTCNSNLAADYTVTFCPAS</sequence>
<feature type="disulfide bond" evidence="1">
    <location>
        <begin position="157"/>
        <end position="174"/>
    </location>
</feature>
<dbReference type="SMART" id="SM00205">
    <property type="entry name" value="THN"/>
    <property type="match status" value="1"/>
</dbReference>
<keyword evidence="4" id="KW-1185">Reference proteome</keyword>
<proteinExistence type="predicted"/>
<dbReference type="PRINTS" id="PR00347">
    <property type="entry name" value="THAUMATIN"/>
</dbReference>
<feature type="chain" id="PRO_5020425729" description="Thaumatin-like protein" evidence="2">
    <location>
        <begin position="18"/>
        <end position="251"/>
    </location>
</feature>
<evidence type="ECO:0000313" key="4">
    <source>
        <dbReference type="Proteomes" id="UP000309038"/>
    </source>
</evidence>
<feature type="disulfide bond" evidence="1">
    <location>
        <begin position="91"/>
        <end position="97"/>
    </location>
</feature>
<dbReference type="Proteomes" id="UP000309038">
    <property type="component" value="Unassembled WGS sequence"/>
</dbReference>
<dbReference type="PIRSF" id="PIRSF002703">
    <property type="entry name" value="Thaumatin"/>
    <property type="match status" value="1"/>
</dbReference>
<feature type="disulfide bond" evidence="1">
    <location>
        <begin position="178"/>
        <end position="192"/>
    </location>
</feature>
<accession>A0A4S4K6F3</accession>
<gene>
    <name evidence="3" type="ORF">EW026_g8126</name>
</gene>
<feature type="disulfide bond" evidence="1">
    <location>
        <begin position="144"/>
        <end position="235"/>
    </location>
</feature>
<dbReference type="Gene3D" id="2.60.110.10">
    <property type="entry name" value="Thaumatin"/>
    <property type="match status" value="1"/>
</dbReference>
<dbReference type="InterPro" id="IPR037176">
    <property type="entry name" value="Osmotin/thaumatin-like_sf"/>
</dbReference>
<evidence type="ECO:0000256" key="1">
    <source>
        <dbReference type="PIRSR" id="PIRSR002703-1"/>
    </source>
</evidence>
<feature type="disulfide bond" evidence="1">
    <location>
        <begin position="75"/>
        <end position="86"/>
    </location>
</feature>
<feature type="disulfide bond" evidence="1">
    <location>
        <begin position="149"/>
        <end position="218"/>
    </location>
</feature>
<evidence type="ECO:0008006" key="5">
    <source>
        <dbReference type="Google" id="ProtNLM"/>
    </source>
</evidence>
<organism evidence="3 4">
    <name type="scientific">Hermanssonia centrifuga</name>
    <dbReference type="NCBI Taxonomy" id="98765"/>
    <lineage>
        <taxon>Eukaryota</taxon>
        <taxon>Fungi</taxon>
        <taxon>Dikarya</taxon>
        <taxon>Basidiomycota</taxon>
        <taxon>Agaricomycotina</taxon>
        <taxon>Agaricomycetes</taxon>
        <taxon>Polyporales</taxon>
        <taxon>Meruliaceae</taxon>
        <taxon>Hermanssonia</taxon>
    </lineage>
</organism>
<keyword evidence="2" id="KW-0732">Signal</keyword>
<dbReference type="EMBL" id="SGPJ01000841">
    <property type="protein sequence ID" value="THG92970.1"/>
    <property type="molecule type" value="Genomic_DNA"/>
</dbReference>
<feature type="signal peptide" evidence="2">
    <location>
        <begin position="1"/>
        <end position="17"/>
    </location>
</feature>
<protein>
    <recommendedName>
        <fullName evidence="5">Thaumatin-like protein</fullName>
    </recommendedName>
</protein>
<name>A0A4S4K6F3_9APHY</name>
<reference evidence="3 4" key="1">
    <citation type="submission" date="2019-02" db="EMBL/GenBank/DDBJ databases">
        <title>Genome sequencing of the rare red list fungi Phlebia centrifuga.</title>
        <authorList>
            <person name="Buettner E."/>
            <person name="Kellner H."/>
        </authorList>
    </citation>
    <scope>NUCLEOTIDE SEQUENCE [LARGE SCALE GENOMIC DNA]</scope>
    <source>
        <strain evidence="3 4">DSM 108282</strain>
    </source>
</reference>
<comment type="caution">
    <text evidence="3">The sequence shown here is derived from an EMBL/GenBank/DDBJ whole genome shotgun (WGS) entry which is preliminary data.</text>
</comment>
<dbReference type="PROSITE" id="PS51367">
    <property type="entry name" value="THAUMATIN_2"/>
    <property type="match status" value="1"/>
</dbReference>
<keyword evidence="1" id="KW-1015">Disulfide bond</keyword>
<evidence type="ECO:0000256" key="2">
    <source>
        <dbReference type="SAM" id="SignalP"/>
    </source>
</evidence>
<evidence type="ECO:0000313" key="3">
    <source>
        <dbReference type="EMBL" id="THG92970.1"/>
    </source>
</evidence>
<dbReference type="SUPFAM" id="SSF49870">
    <property type="entry name" value="Osmotin, thaumatin-like protein"/>
    <property type="match status" value="1"/>
</dbReference>
<dbReference type="AlphaFoldDB" id="A0A4S4K6F3"/>
<dbReference type="Pfam" id="PF00314">
    <property type="entry name" value="Thaumatin"/>
    <property type="match status" value="1"/>
</dbReference>
<feature type="disulfide bond" evidence="1">
    <location>
        <begin position="193"/>
        <end position="203"/>
    </location>
</feature>
<feature type="disulfide bond" evidence="1">
    <location>
        <begin position="26"/>
        <end position="248"/>
    </location>
</feature>
<dbReference type="PANTHER" id="PTHR31013">
    <property type="entry name" value="THAUMATIN FAMILY PROTEIN-RELATED"/>
    <property type="match status" value="1"/>
</dbReference>
<dbReference type="InterPro" id="IPR001938">
    <property type="entry name" value="Thaumatin"/>
</dbReference>